<evidence type="ECO:0000256" key="7">
    <source>
        <dbReference type="ARBA" id="ARBA00023136"/>
    </source>
</evidence>
<dbReference type="GO" id="GO:0005886">
    <property type="term" value="C:plasma membrane"/>
    <property type="evidence" value="ECO:0007669"/>
    <property type="project" value="TreeGrafter"/>
</dbReference>
<reference evidence="10 11" key="2">
    <citation type="journal article" date="2013" name="Environ. Sci. Technol.">
        <title>The 4-tert-butylphenol-utilizing bacterium Sphingobium fuliginis OMI can degrade bisphenols via phenolic ring hydroxylation and meta-cleavage pathway.</title>
        <authorList>
            <person name="Ogata Y."/>
            <person name="Goda S."/>
            <person name="Toyama T."/>
            <person name="Sei K."/>
            <person name="Ike M."/>
        </authorList>
    </citation>
    <scope>NUCLEOTIDE SEQUENCE [LARGE SCALE GENOMIC DNA]</scope>
    <source>
        <strain evidence="10 11">OMI</strain>
    </source>
</reference>
<dbReference type="InterPro" id="IPR050256">
    <property type="entry name" value="Glycosyltransferase_2"/>
</dbReference>
<keyword evidence="4 8" id="KW-0812">Transmembrane</keyword>
<feature type="domain" description="Glycosyltransferase 2-like" evidence="9">
    <location>
        <begin position="16"/>
        <end position="173"/>
    </location>
</feature>
<dbReference type="PANTHER" id="PTHR48090">
    <property type="entry name" value="UNDECAPRENYL-PHOSPHATE 4-DEOXY-4-FORMAMIDO-L-ARABINOSE TRANSFERASE-RELATED"/>
    <property type="match status" value="1"/>
</dbReference>
<dbReference type="InterPro" id="IPR029044">
    <property type="entry name" value="Nucleotide-diphossugar_trans"/>
</dbReference>
<dbReference type="GO" id="GO:0009103">
    <property type="term" value="P:lipopolysaccharide biosynthetic process"/>
    <property type="evidence" value="ECO:0007669"/>
    <property type="project" value="UniProtKB-KW"/>
</dbReference>
<name>A0A292ZL93_SPHSA</name>
<accession>A0A292ZL93</accession>
<evidence type="ECO:0000256" key="1">
    <source>
        <dbReference type="ARBA" id="ARBA00022475"/>
    </source>
</evidence>
<evidence type="ECO:0000256" key="3">
    <source>
        <dbReference type="ARBA" id="ARBA00022679"/>
    </source>
</evidence>
<evidence type="ECO:0000256" key="8">
    <source>
        <dbReference type="SAM" id="Phobius"/>
    </source>
</evidence>
<dbReference type="SUPFAM" id="SSF53448">
    <property type="entry name" value="Nucleotide-diphospho-sugar transferases"/>
    <property type="match status" value="1"/>
</dbReference>
<keyword evidence="3 10" id="KW-0808">Transferase</keyword>
<dbReference type="AlphaFoldDB" id="A0A292ZL93"/>
<evidence type="ECO:0000313" key="11">
    <source>
        <dbReference type="Proteomes" id="UP000221538"/>
    </source>
</evidence>
<evidence type="ECO:0000256" key="6">
    <source>
        <dbReference type="ARBA" id="ARBA00022989"/>
    </source>
</evidence>
<reference evidence="10 11" key="1">
    <citation type="journal article" date="2013" name="Biodegradation">
        <title>Occurrence of 4-tert-butylphenol (4-t-BP) biodegradation in an aquatic sample caused by the presence of Spirodela polyrrhiza and isolation of a 4-t-BP-utilizing bacterium.</title>
        <authorList>
            <person name="Ogata Y."/>
            <person name="Toyama T."/>
            <person name="Yu N."/>
            <person name="Wang X."/>
            <person name="Sei K."/>
            <person name="Ike M."/>
        </authorList>
    </citation>
    <scope>NUCLEOTIDE SEQUENCE [LARGE SCALE GENOMIC DNA]</scope>
    <source>
        <strain evidence="10 11">OMI</strain>
    </source>
</reference>
<organism evidence="10 11">
    <name type="scientific">Sphingobium fuliginis (strain ATCC 27551)</name>
    <dbReference type="NCBI Taxonomy" id="336203"/>
    <lineage>
        <taxon>Bacteria</taxon>
        <taxon>Pseudomonadati</taxon>
        <taxon>Pseudomonadota</taxon>
        <taxon>Alphaproteobacteria</taxon>
        <taxon>Sphingomonadales</taxon>
        <taxon>Sphingomonadaceae</taxon>
        <taxon>Sphingobium</taxon>
    </lineage>
</organism>
<keyword evidence="7 8" id="KW-0472">Membrane</keyword>
<dbReference type="PANTHER" id="PTHR48090:SF3">
    <property type="entry name" value="UNDECAPRENYL-PHOSPHATE 4-DEOXY-4-FORMAMIDO-L-ARABINOSE TRANSFERASE"/>
    <property type="match status" value="1"/>
</dbReference>
<evidence type="ECO:0000256" key="5">
    <source>
        <dbReference type="ARBA" id="ARBA00022985"/>
    </source>
</evidence>
<feature type="transmembrane region" description="Helical" evidence="8">
    <location>
        <begin position="242"/>
        <end position="264"/>
    </location>
</feature>
<feature type="transmembrane region" description="Helical" evidence="8">
    <location>
        <begin position="276"/>
        <end position="303"/>
    </location>
</feature>
<proteinExistence type="predicted"/>
<evidence type="ECO:0000313" key="10">
    <source>
        <dbReference type="EMBL" id="GAY23630.1"/>
    </source>
</evidence>
<evidence type="ECO:0000259" key="9">
    <source>
        <dbReference type="Pfam" id="PF00535"/>
    </source>
</evidence>
<keyword evidence="1" id="KW-1003">Cell membrane</keyword>
<comment type="caution">
    <text evidence="10">The sequence shown here is derived from an EMBL/GenBank/DDBJ whole genome shotgun (WGS) entry which is preliminary data.</text>
</comment>
<protein>
    <submittedName>
        <fullName evidence="10">Glycosyl transferase, family 2</fullName>
    </submittedName>
</protein>
<keyword evidence="2" id="KW-0328">Glycosyltransferase</keyword>
<dbReference type="RefSeq" id="WP_099186504.1">
    <property type="nucleotide sequence ID" value="NZ_BEWI01000032.1"/>
</dbReference>
<keyword evidence="5" id="KW-0448">Lipopolysaccharide biosynthesis</keyword>
<dbReference type="InterPro" id="IPR001173">
    <property type="entry name" value="Glyco_trans_2-like"/>
</dbReference>
<dbReference type="Pfam" id="PF00535">
    <property type="entry name" value="Glycos_transf_2"/>
    <property type="match status" value="1"/>
</dbReference>
<keyword evidence="6 8" id="KW-1133">Transmembrane helix</keyword>
<gene>
    <name evidence="10" type="ORF">SFOMI_4208</name>
</gene>
<dbReference type="Proteomes" id="UP000221538">
    <property type="component" value="Unassembled WGS sequence"/>
</dbReference>
<dbReference type="GO" id="GO:0016757">
    <property type="term" value="F:glycosyltransferase activity"/>
    <property type="evidence" value="ECO:0007669"/>
    <property type="project" value="UniProtKB-KW"/>
</dbReference>
<sequence length="325" mass="36479">MVATAKLDLVEVMDISVIVPVLKRFDDVARVYAEYRDRVASSGKSYEFIFVIDGQPDYPVATLEQLQRDGEPIEIIRFGREFGESACLREGIRQSTGRHLLFLPAYFQIGGAAISELLDHLDEADVVAARRDRRADAMFNRLRGWGFQKMARFAGAKYDDPGCLVRAVHRSVFDEIPIQDEKQRFLPLLAEVHGFKVVQLTLPQAESDAGRPQHKPGVYFDVMMDLMAVGFLVRFMQRPFRFFGTVGAASILSSLVLMAFLLFQREVSNIPLGDRPLLVLVVLLLVLGIQIAAIGLIAEIVIFTRGDGKQHYRIEKIVEHVSADA</sequence>
<evidence type="ECO:0000256" key="2">
    <source>
        <dbReference type="ARBA" id="ARBA00022676"/>
    </source>
</evidence>
<evidence type="ECO:0000256" key="4">
    <source>
        <dbReference type="ARBA" id="ARBA00022692"/>
    </source>
</evidence>
<dbReference type="Gene3D" id="3.90.550.10">
    <property type="entry name" value="Spore Coat Polysaccharide Biosynthesis Protein SpsA, Chain A"/>
    <property type="match status" value="1"/>
</dbReference>
<dbReference type="EMBL" id="BEWI01000032">
    <property type="protein sequence ID" value="GAY23630.1"/>
    <property type="molecule type" value="Genomic_DNA"/>
</dbReference>